<dbReference type="EMBL" id="CCYD01000553">
    <property type="protein sequence ID" value="CEG41204.1"/>
    <property type="molecule type" value="Genomic_DNA"/>
</dbReference>
<name>A0A0P1AIN7_PLAHL</name>
<reference evidence="2" key="1">
    <citation type="submission" date="2014-09" db="EMBL/GenBank/DDBJ databases">
        <authorList>
            <person name="Sharma Rahul"/>
            <person name="Thines Marco"/>
        </authorList>
    </citation>
    <scope>NUCLEOTIDE SEQUENCE [LARGE SCALE GENOMIC DNA]</scope>
</reference>
<dbReference type="GeneID" id="36406622"/>
<dbReference type="AlphaFoldDB" id="A0A0P1AIN7"/>
<sequence length="99" mass="11112">MSVLYTAGTLNRYTDSARQLHYFIDESPFAVSGSLLATHSLLYPQICNLEAAKYGCILSSQFPAQERLLNVSINMNAVDFGSKSNHCLYRICKLIFWGL</sequence>
<evidence type="ECO:0000313" key="1">
    <source>
        <dbReference type="EMBL" id="CEG41204.1"/>
    </source>
</evidence>
<proteinExistence type="predicted"/>
<accession>A0A0P1AIN7</accession>
<protein>
    <submittedName>
        <fullName evidence="1">Uncharacterized protein</fullName>
    </submittedName>
</protein>
<organism evidence="1 2">
    <name type="scientific">Plasmopara halstedii</name>
    <name type="common">Downy mildew of sunflower</name>
    <dbReference type="NCBI Taxonomy" id="4781"/>
    <lineage>
        <taxon>Eukaryota</taxon>
        <taxon>Sar</taxon>
        <taxon>Stramenopiles</taxon>
        <taxon>Oomycota</taxon>
        <taxon>Peronosporomycetes</taxon>
        <taxon>Peronosporales</taxon>
        <taxon>Peronosporaceae</taxon>
        <taxon>Plasmopara</taxon>
    </lineage>
</organism>
<dbReference type="RefSeq" id="XP_024577573.1">
    <property type="nucleotide sequence ID" value="XM_024726947.1"/>
</dbReference>
<dbReference type="Proteomes" id="UP000054928">
    <property type="component" value="Unassembled WGS sequence"/>
</dbReference>
<evidence type="ECO:0000313" key="2">
    <source>
        <dbReference type="Proteomes" id="UP000054928"/>
    </source>
</evidence>
<keyword evidence="2" id="KW-1185">Reference proteome</keyword>